<feature type="compositionally biased region" description="Acidic residues" evidence="1">
    <location>
        <begin position="99"/>
        <end position="112"/>
    </location>
</feature>
<feature type="domain" description="DUF4211" evidence="2">
    <location>
        <begin position="322"/>
        <end position="456"/>
    </location>
</feature>
<dbReference type="InterPro" id="IPR025451">
    <property type="entry name" value="DUF4211"/>
</dbReference>
<proteinExistence type="predicted"/>
<evidence type="ECO:0000256" key="1">
    <source>
        <dbReference type="SAM" id="MobiDB-lite"/>
    </source>
</evidence>
<reference evidence="3" key="2">
    <citation type="submission" date="2023-05" db="EMBL/GenBank/DDBJ databases">
        <authorList>
            <consortium name="Lawrence Berkeley National Laboratory"/>
            <person name="Steindorff A."/>
            <person name="Hensen N."/>
            <person name="Bonometti L."/>
            <person name="Westerberg I."/>
            <person name="Brannstrom I.O."/>
            <person name="Guillou S."/>
            <person name="Cros-Aarteil S."/>
            <person name="Calhoun S."/>
            <person name="Haridas S."/>
            <person name="Kuo A."/>
            <person name="Mondo S."/>
            <person name="Pangilinan J."/>
            <person name="Riley R."/>
            <person name="Labutti K."/>
            <person name="Andreopoulos B."/>
            <person name="Lipzen A."/>
            <person name="Chen C."/>
            <person name="Yanf M."/>
            <person name="Daum C."/>
            <person name="Ng V."/>
            <person name="Clum A."/>
            <person name="Ohm R."/>
            <person name="Martin F."/>
            <person name="Silar P."/>
            <person name="Natvig D."/>
            <person name="Lalanne C."/>
            <person name="Gautier V."/>
            <person name="Ament-Velasquez S.L."/>
            <person name="Kruys A."/>
            <person name="Hutchinson M.I."/>
            <person name="Powell A.J."/>
            <person name="Barry K."/>
            <person name="Miller A.N."/>
            <person name="Grigoriev I.V."/>
            <person name="Debuchy R."/>
            <person name="Gladieux P."/>
            <person name="Thoren M.H."/>
            <person name="Johannesson H."/>
        </authorList>
    </citation>
    <scope>NUCLEOTIDE SEQUENCE</scope>
    <source>
        <strain evidence="3">CBS 532.94</strain>
    </source>
</reference>
<feature type="compositionally biased region" description="Basic residues" evidence="1">
    <location>
        <begin position="295"/>
        <end position="307"/>
    </location>
</feature>
<name>A0AAN7CGY7_9PEZI</name>
<feature type="compositionally biased region" description="Acidic residues" evidence="1">
    <location>
        <begin position="204"/>
        <end position="214"/>
    </location>
</feature>
<dbReference type="Proteomes" id="UP001303760">
    <property type="component" value="Unassembled WGS sequence"/>
</dbReference>
<feature type="compositionally biased region" description="Acidic residues" evidence="1">
    <location>
        <begin position="475"/>
        <end position="484"/>
    </location>
</feature>
<feature type="compositionally biased region" description="Basic residues" evidence="1">
    <location>
        <begin position="118"/>
        <end position="127"/>
    </location>
</feature>
<dbReference type="EMBL" id="MU860015">
    <property type="protein sequence ID" value="KAK4241918.1"/>
    <property type="molecule type" value="Genomic_DNA"/>
</dbReference>
<feature type="compositionally biased region" description="Acidic residues" evidence="1">
    <location>
        <begin position="140"/>
        <end position="151"/>
    </location>
</feature>
<dbReference type="PANTHER" id="PTHR14689:SF0">
    <property type="entry name" value="COILED-COIL DOMAIN-CONTAINING PROTEIN 82"/>
    <property type="match status" value="1"/>
</dbReference>
<dbReference type="PANTHER" id="PTHR14689">
    <property type="entry name" value="PHORBOL-ESTER_DAG-TYPE DOMAIN-CONTAINING PROTEIN"/>
    <property type="match status" value="1"/>
</dbReference>
<keyword evidence="4" id="KW-1185">Reference proteome</keyword>
<sequence>MAKRGKREKQQTLEATLACLCNPGRLPVRPTKKSNSTKPVMTKGKSQRDLGSLASSSPAANTSSKGSSPVPPSSSLIYPSQVRSPQLFGVTKKRRIVMDDDSSDESNGEENVVETPGKKTKCVRKRQTLLSPAQDKESQESSDDDDEEEDSPLVASTARRKRPRARALDDSDDDDQPLVSSPIKRRRLVRRDATPGLAEKDANADDEDVDEDGEPVPSSMRRRRTGRKQLTDKQKARERLRRMRAGEVINEEEESSSSGEEPKKALYDSDSDHLALTEFEDDEEGVPEVKIADRKGKKRAKDKKTKPKATYDDADSDESMDEFIVDDSDVPLGIPDDLDIPLHLTHHSHKRLSEHFRDVIEWLVQFKINPGFSDKGHALYWMAWKKLDDEVCGLAQSKFISSSWKKDFYMALRARPYFTSEVLLQADVAQNCEACGRGGHPSTRIITLGGMPYFKNSARLDRLLEPIETSSTSDSDSESEDVDEDGMRIPNQTKQWRVGMVCASNAEMGHKLLHWKHDLLEWVDARLHEEGYMAASKLAERERMTPKKKHRLVDKILVDWGNKGTIKALYQDFKGMAEEARTRSTTGKYRR</sequence>
<feature type="region of interest" description="Disordered" evidence="1">
    <location>
        <begin position="21"/>
        <end position="316"/>
    </location>
</feature>
<protein>
    <recommendedName>
        <fullName evidence="2">DUF4211 domain-containing protein</fullName>
    </recommendedName>
</protein>
<evidence type="ECO:0000259" key="2">
    <source>
        <dbReference type="Pfam" id="PF13926"/>
    </source>
</evidence>
<feature type="compositionally biased region" description="Low complexity" evidence="1">
    <location>
        <begin position="63"/>
        <end position="80"/>
    </location>
</feature>
<organism evidence="3 4">
    <name type="scientific">Achaetomium macrosporum</name>
    <dbReference type="NCBI Taxonomy" id="79813"/>
    <lineage>
        <taxon>Eukaryota</taxon>
        <taxon>Fungi</taxon>
        <taxon>Dikarya</taxon>
        <taxon>Ascomycota</taxon>
        <taxon>Pezizomycotina</taxon>
        <taxon>Sordariomycetes</taxon>
        <taxon>Sordariomycetidae</taxon>
        <taxon>Sordariales</taxon>
        <taxon>Chaetomiaceae</taxon>
        <taxon>Achaetomium</taxon>
    </lineage>
</organism>
<evidence type="ECO:0000313" key="4">
    <source>
        <dbReference type="Proteomes" id="UP001303760"/>
    </source>
</evidence>
<feature type="compositionally biased region" description="Basic and acidic residues" evidence="1">
    <location>
        <begin position="260"/>
        <end position="275"/>
    </location>
</feature>
<dbReference type="Pfam" id="PF13926">
    <property type="entry name" value="DUF4211"/>
    <property type="match status" value="1"/>
</dbReference>
<evidence type="ECO:0000313" key="3">
    <source>
        <dbReference type="EMBL" id="KAK4241918.1"/>
    </source>
</evidence>
<reference evidence="3" key="1">
    <citation type="journal article" date="2023" name="Mol. Phylogenet. Evol.">
        <title>Genome-scale phylogeny and comparative genomics of the fungal order Sordariales.</title>
        <authorList>
            <person name="Hensen N."/>
            <person name="Bonometti L."/>
            <person name="Westerberg I."/>
            <person name="Brannstrom I.O."/>
            <person name="Guillou S."/>
            <person name="Cros-Aarteil S."/>
            <person name="Calhoun S."/>
            <person name="Haridas S."/>
            <person name="Kuo A."/>
            <person name="Mondo S."/>
            <person name="Pangilinan J."/>
            <person name="Riley R."/>
            <person name="LaButti K."/>
            <person name="Andreopoulos B."/>
            <person name="Lipzen A."/>
            <person name="Chen C."/>
            <person name="Yan M."/>
            <person name="Daum C."/>
            <person name="Ng V."/>
            <person name="Clum A."/>
            <person name="Steindorff A."/>
            <person name="Ohm R.A."/>
            <person name="Martin F."/>
            <person name="Silar P."/>
            <person name="Natvig D.O."/>
            <person name="Lalanne C."/>
            <person name="Gautier V."/>
            <person name="Ament-Velasquez S.L."/>
            <person name="Kruys A."/>
            <person name="Hutchinson M.I."/>
            <person name="Powell A.J."/>
            <person name="Barry K."/>
            <person name="Miller A.N."/>
            <person name="Grigoriev I.V."/>
            <person name="Debuchy R."/>
            <person name="Gladieux P."/>
            <person name="Hiltunen Thoren M."/>
            <person name="Johannesson H."/>
        </authorList>
    </citation>
    <scope>NUCLEOTIDE SEQUENCE</scope>
    <source>
        <strain evidence="3">CBS 532.94</strain>
    </source>
</reference>
<comment type="caution">
    <text evidence="3">The sequence shown here is derived from an EMBL/GenBank/DDBJ whole genome shotgun (WGS) entry which is preliminary data.</text>
</comment>
<feature type="compositionally biased region" description="Basic and acidic residues" evidence="1">
    <location>
        <begin position="190"/>
        <end position="203"/>
    </location>
</feature>
<feature type="compositionally biased region" description="Polar residues" evidence="1">
    <location>
        <begin position="53"/>
        <end position="62"/>
    </location>
</feature>
<accession>A0AAN7CGY7</accession>
<feature type="region of interest" description="Disordered" evidence="1">
    <location>
        <begin position="465"/>
        <end position="488"/>
    </location>
</feature>
<dbReference type="AlphaFoldDB" id="A0AAN7CGY7"/>
<gene>
    <name evidence="3" type="ORF">C8A03DRAFT_11864</name>
</gene>
<dbReference type="GO" id="GO:0005634">
    <property type="term" value="C:nucleus"/>
    <property type="evidence" value="ECO:0007669"/>
    <property type="project" value="TreeGrafter"/>
</dbReference>